<accession>A0A9W9G874</accession>
<dbReference type="AlphaFoldDB" id="A0A9W9G874"/>
<reference evidence="6" key="2">
    <citation type="journal article" date="2023" name="IMA Fungus">
        <title>Comparative genomic study of the Penicillium genus elucidates a diverse pangenome and 15 lateral gene transfer events.</title>
        <authorList>
            <person name="Petersen C."/>
            <person name="Sorensen T."/>
            <person name="Nielsen M.R."/>
            <person name="Sondergaard T.E."/>
            <person name="Sorensen J.L."/>
            <person name="Fitzpatrick D.A."/>
            <person name="Frisvad J.C."/>
            <person name="Nielsen K.L."/>
        </authorList>
    </citation>
    <scope>NUCLEOTIDE SEQUENCE</scope>
    <source>
        <strain evidence="6">IBT 30069</strain>
    </source>
</reference>
<keyword evidence="2 5" id="KW-0812">Transmembrane</keyword>
<dbReference type="OrthoDB" id="1844152at2759"/>
<keyword evidence="4 5" id="KW-0472">Membrane</keyword>
<organism evidence="6 7">
    <name type="scientific">Penicillium angulare</name>
    <dbReference type="NCBI Taxonomy" id="116970"/>
    <lineage>
        <taxon>Eukaryota</taxon>
        <taxon>Fungi</taxon>
        <taxon>Dikarya</taxon>
        <taxon>Ascomycota</taxon>
        <taxon>Pezizomycotina</taxon>
        <taxon>Eurotiomycetes</taxon>
        <taxon>Eurotiomycetidae</taxon>
        <taxon>Eurotiales</taxon>
        <taxon>Aspergillaceae</taxon>
        <taxon>Penicillium</taxon>
    </lineage>
</organism>
<evidence type="ECO:0000256" key="4">
    <source>
        <dbReference type="ARBA" id="ARBA00023136"/>
    </source>
</evidence>
<feature type="transmembrane region" description="Helical" evidence="5">
    <location>
        <begin position="134"/>
        <end position="154"/>
    </location>
</feature>
<dbReference type="PANTHER" id="PTHR31465:SF8">
    <property type="entry name" value="DOMAIN PROTEIN, PUTATIVE (AFU_ORTHOLOGUE AFUA_6G14140)-RELATED"/>
    <property type="match status" value="1"/>
</dbReference>
<comment type="caution">
    <text evidence="6">The sequence shown here is derived from an EMBL/GenBank/DDBJ whole genome shotgun (WGS) entry which is preliminary data.</text>
</comment>
<comment type="subcellular location">
    <subcellularLocation>
        <location evidence="1">Membrane</location>
        <topology evidence="1">Multi-pass membrane protein</topology>
    </subcellularLocation>
</comment>
<feature type="transmembrane region" description="Helical" evidence="5">
    <location>
        <begin position="91"/>
        <end position="113"/>
    </location>
</feature>
<sequence>MISARGSTNDCTEITPDCTVEGTIYGYAPNIIASYAFCIIFGVCALVQLLQMIKWRMWSFGIAVFLGAISEVAGYVGRILLHKNAYSSSGFETQICTLTMAPAFWSAAIYLTLKHEVNVLGKRFSPLKPKWYPFIFVSCDLISLSLQGAGGGLAATATTSHGSAVGSDVMLAGIVWQVITLTVFGLLSCQFFLRVKGTPKYQLSVDAQKLWEDRRFWFFWWGVVVAFTTTYVRCVYRIAEMAGGWRNSIMQDETGFIIFESV</sequence>
<protein>
    <recommendedName>
        <fullName evidence="8">RTA-like protein</fullName>
    </recommendedName>
</protein>
<evidence type="ECO:0000313" key="7">
    <source>
        <dbReference type="Proteomes" id="UP001149165"/>
    </source>
</evidence>
<reference evidence="6" key="1">
    <citation type="submission" date="2022-11" db="EMBL/GenBank/DDBJ databases">
        <authorList>
            <person name="Petersen C."/>
        </authorList>
    </citation>
    <scope>NUCLEOTIDE SEQUENCE</scope>
    <source>
        <strain evidence="6">IBT 30069</strain>
    </source>
</reference>
<dbReference type="PANTHER" id="PTHR31465">
    <property type="entry name" value="PROTEIN RTA1-RELATED"/>
    <property type="match status" value="1"/>
</dbReference>
<keyword evidence="3 5" id="KW-1133">Transmembrane helix</keyword>
<evidence type="ECO:0000256" key="5">
    <source>
        <dbReference type="SAM" id="Phobius"/>
    </source>
</evidence>
<name>A0A9W9G874_9EURO</name>
<dbReference type="InterPro" id="IPR007568">
    <property type="entry name" value="RTA1"/>
</dbReference>
<evidence type="ECO:0000256" key="1">
    <source>
        <dbReference type="ARBA" id="ARBA00004141"/>
    </source>
</evidence>
<feature type="transmembrane region" description="Helical" evidence="5">
    <location>
        <begin position="57"/>
        <end position="79"/>
    </location>
</feature>
<evidence type="ECO:0000256" key="2">
    <source>
        <dbReference type="ARBA" id="ARBA00022692"/>
    </source>
</evidence>
<feature type="transmembrane region" description="Helical" evidence="5">
    <location>
        <begin position="174"/>
        <end position="195"/>
    </location>
</feature>
<dbReference type="Pfam" id="PF04479">
    <property type="entry name" value="RTA1"/>
    <property type="match status" value="1"/>
</dbReference>
<dbReference type="EMBL" id="JAPQKH010000002">
    <property type="protein sequence ID" value="KAJ5113197.1"/>
    <property type="molecule type" value="Genomic_DNA"/>
</dbReference>
<dbReference type="GO" id="GO:0005886">
    <property type="term" value="C:plasma membrane"/>
    <property type="evidence" value="ECO:0007669"/>
    <property type="project" value="TreeGrafter"/>
</dbReference>
<evidence type="ECO:0008006" key="8">
    <source>
        <dbReference type="Google" id="ProtNLM"/>
    </source>
</evidence>
<feature type="transmembrane region" description="Helical" evidence="5">
    <location>
        <begin position="31"/>
        <end position="50"/>
    </location>
</feature>
<dbReference type="GO" id="GO:0000324">
    <property type="term" value="C:fungal-type vacuole"/>
    <property type="evidence" value="ECO:0007669"/>
    <property type="project" value="TreeGrafter"/>
</dbReference>
<feature type="transmembrane region" description="Helical" evidence="5">
    <location>
        <begin position="216"/>
        <end position="239"/>
    </location>
</feature>
<keyword evidence="7" id="KW-1185">Reference proteome</keyword>
<dbReference type="Proteomes" id="UP001149165">
    <property type="component" value="Unassembled WGS sequence"/>
</dbReference>
<gene>
    <name evidence="6" type="ORF">N7456_001731</name>
</gene>
<proteinExistence type="predicted"/>
<evidence type="ECO:0000313" key="6">
    <source>
        <dbReference type="EMBL" id="KAJ5113197.1"/>
    </source>
</evidence>
<evidence type="ECO:0000256" key="3">
    <source>
        <dbReference type="ARBA" id="ARBA00022989"/>
    </source>
</evidence>